<dbReference type="Proteomes" id="UP000029389">
    <property type="component" value="Unassembled WGS sequence"/>
</dbReference>
<organism evidence="2 3">
    <name type="scientific">Bacillus clarus</name>
    <dbReference type="NCBI Taxonomy" id="2338372"/>
    <lineage>
        <taxon>Bacteria</taxon>
        <taxon>Bacillati</taxon>
        <taxon>Bacillota</taxon>
        <taxon>Bacilli</taxon>
        <taxon>Bacillales</taxon>
        <taxon>Bacillaceae</taxon>
        <taxon>Bacillus</taxon>
        <taxon>Bacillus cereus group</taxon>
    </lineage>
</organism>
<comment type="caution">
    <text evidence="2">The sequence shown here is derived from an EMBL/GenBank/DDBJ whole genome shotgun (WGS) entry which is preliminary data.</text>
</comment>
<evidence type="ECO:0000313" key="2">
    <source>
        <dbReference type="EMBL" id="KFM98578.1"/>
    </source>
</evidence>
<feature type="domain" description="YcdB/YcdC repeated" evidence="1">
    <location>
        <begin position="311"/>
        <end position="382"/>
    </location>
</feature>
<name>A0A090YIH5_9BACI</name>
<dbReference type="Pfam" id="PF16244">
    <property type="entry name" value="DUF4901"/>
    <property type="match status" value="2"/>
</dbReference>
<dbReference type="AlphaFoldDB" id="A0A090YIH5"/>
<proteinExistence type="predicted"/>
<dbReference type="InterPro" id="IPR032599">
    <property type="entry name" value="YcdB/YcdC_rep_domain"/>
</dbReference>
<sequence>MMNQKDKERQEQVAHIIKIPDEYQLVVDDDQTVDEPLHVLWWEHKADEEKWIQISLNRHTGNLLELDVCDEDYFPLANQEMDEEKAKEIASEFIKKHLPTKYDLYTYVYVEEWRDSKKVRYLQEVNGYPLPHTGCAVRIHPSGNVVAFHHDGGVKEKPLWPECIVDKEVVLANLKDRQDMRLVFINISPDLLEYESGEVIHGYRLVYEPEPSQTFIDASTGEDLFGPEHYRLAPTVAVTKPEKDRQQIENIFDLLDWDEEKFVKVAESEDGYEIRMKFVPKEELQEELEKKDTYLMDDFCEKHLPMLKYDNLVGIGVEKSTNKLLRYMKWSPDKEEKIILSREQCLYKALQFLEQVIPDATEYLRLLDDYDEEDSPGRFCFTDM</sequence>
<evidence type="ECO:0000313" key="3">
    <source>
        <dbReference type="Proteomes" id="UP000029389"/>
    </source>
</evidence>
<dbReference type="EMBL" id="JMQC01000008">
    <property type="protein sequence ID" value="KFM98578.1"/>
    <property type="molecule type" value="Genomic_DNA"/>
</dbReference>
<dbReference type="PATRIC" id="fig|1405.8.peg.1555"/>
<accession>A0A090YIH5</accession>
<protein>
    <submittedName>
        <fullName evidence="2">Putative propeptide PepSY amd peptidase M4</fullName>
    </submittedName>
</protein>
<evidence type="ECO:0000259" key="1">
    <source>
        <dbReference type="Pfam" id="PF16244"/>
    </source>
</evidence>
<gene>
    <name evidence="2" type="ORF">DJ93_1367</name>
</gene>
<feature type="domain" description="YcdB/YcdC repeated" evidence="1">
    <location>
        <begin position="7"/>
        <end position="151"/>
    </location>
</feature>
<reference evidence="2 3" key="1">
    <citation type="submission" date="2014-04" db="EMBL/GenBank/DDBJ databases">
        <authorList>
            <person name="Bishop-Lilly K.A."/>
            <person name="Broomall S.M."/>
            <person name="Chain P.S."/>
            <person name="Chertkov O."/>
            <person name="Coyne S.R."/>
            <person name="Daligault H.E."/>
            <person name="Davenport K.W."/>
            <person name="Erkkila T."/>
            <person name="Frey K.G."/>
            <person name="Gibbons H.S."/>
            <person name="Gu W."/>
            <person name="Jaissle J."/>
            <person name="Johnson S.L."/>
            <person name="Koroleva G.I."/>
            <person name="Ladner J.T."/>
            <person name="Lo C.-C."/>
            <person name="Minogue T.D."/>
            <person name="Munk C."/>
            <person name="Palacios G.F."/>
            <person name="Redden C.L."/>
            <person name="Rosenzweig C.N."/>
            <person name="Scholz M.B."/>
            <person name="Teshima H."/>
            <person name="Xu Y."/>
        </authorList>
    </citation>
    <scope>NUCLEOTIDE SEQUENCE [LARGE SCALE GENOMIC DNA]</scope>
    <source>
        <strain evidence="2 3">BHP</strain>
    </source>
</reference>